<dbReference type="GO" id="GO:0016887">
    <property type="term" value="F:ATP hydrolysis activity"/>
    <property type="evidence" value="ECO:0007669"/>
    <property type="project" value="InterPro"/>
</dbReference>
<dbReference type="InterPro" id="IPR038729">
    <property type="entry name" value="Rad50/SbcC_AAA"/>
</dbReference>
<dbReference type="Gene3D" id="6.10.250.70">
    <property type="match status" value="1"/>
</dbReference>
<dbReference type="AlphaFoldDB" id="A0A7C3ZRM7"/>
<keyword evidence="1" id="KW-0175">Coiled coil</keyword>
<evidence type="ECO:0000313" key="3">
    <source>
        <dbReference type="EMBL" id="HGF88115.1"/>
    </source>
</evidence>
<protein>
    <recommendedName>
        <fullName evidence="2">Rad50/SbcC-type AAA domain-containing protein</fullName>
    </recommendedName>
</protein>
<evidence type="ECO:0000256" key="1">
    <source>
        <dbReference type="ARBA" id="ARBA00023054"/>
    </source>
</evidence>
<dbReference type="SUPFAM" id="SSF52540">
    <property type="entry name" value="P-loop containing nucleoside triphosphate hydrolases"/>
    <property type="match status" value="1"/>
</dbReference>
<dbReference type="PANTHER" id="PTHR32114">
    <property type="entry name" value="ABC TRANSPORTER ABCH.3"/>
    <property type="match status" value="1"/>
</dbReference>
<evidence type="ECO:0000259" key="2">
    <source>
        <dbReference type="Pfam" id="PF13476"/>
    </source>
</evidence>
<proteinExistence type="predicted"/>
<comment type="caution">
    <text evidence="3">The sequence shown here is derived from an EMBL/GenBank/DDBJ whole genome shotgun (WGS) entry which is preliminary data.</text>
</comment>
<dbReference type="InterPro" id="IPR027417">
    <property type="entry name" value="P-loop_NTPase"/>
</dbReference>
<dbReference type="PANTHER" id="PTHR32114:SF2">
    <property type="entry name" value="ABC TRANSPORTER ABCH.3"/>
    <property type="match status" value="1"/>
</dbReference>
<reference evidence="3" key="1">
    <citation type="journal article" date="2020" name="mSystems">
        <title>Genome- and Community-Level Interaction Insights into Carbon Utilization and Element Cycling Functions of Hydrothermarchaeota in Hydrothermal Sediment.</title>
        <authorList>
            <person name="Zhou Z."/>
            <person name="Liu Y."/>
            <person name="Xu W."/>
            <person name="Pan J."/>
            <person name="Luo Z.H."/>
            <person name="Li M."/>
        </authorList>
    </citation>
    <scope>NUCLEOTIDE SEQUENCE [LARGE SCALE GENOMIC DNA]</scope>
    <source>
        <strain evidence="3">SpSt-38</strain>
    </source>
</reference>
<gene>
    <name evidence="3" type="ORF">ENR21_07050</name>
</gene>
<dbReference type="EMBL" id="DSQD01000216">
    <property type="protein sequence ID" value="HGF88115.1"/>
    <property type="molecule type" value="Genomic_DNA"/>
</dbReference>
<dbReference type="Gene3D" id="3.40.50.300">
    <property type="entry name" value="P-loop containing nucleotide triphosphate hydrolases"/>
    <property type="match status" value="1"/>
</dbReference>
<name>A0A7C3ZRM7_ARCFL</name>
<sequence>MILLRELQIKNFRSHSDSRIEFDTGINLIAGRNGAGKSSILEAILVSFYGLKPAGLRKNDLVRINSSGYSLTLTFYLNGEKITISRKSNGEAVLTGKEVIEGDSNITEWIEKHICPAHVFTGAIYVRQGEIDSIIRDDESRERIIKQITRIEDYENAWRNLGTVIKMLEKEKTV</sequence>
<dbReference type="Pfam" id="PF13476">
    <property type="entry name" value="AAA_23"/>
    <property type="match status" value="1"/>
</dbReference>
<dbReference type="GO" id="GO:0006302">
    <property type="term" value="P:double-strand break repair"/>
    <property type="evidence" value="ECO:0007669"/>
    <property type="project" value="InterPro"/>
</dbReference>
<accession>A0A7C3ZRM7</accession>
<feature type="domain" description="Rad50/SbcC-type AAA" evidence="2">
    <location>
        <begin position="6"/>
        <end position="171"/>
    </location>
</feature>
<organism evidence="3">
    <name type="scientific">Archaeoglobus fulgidus</name>
    <dbReference type="NCBI Taxonomy" id="2234"/>
    <lineage>
        <taxon>Archaea</taxon>
        <taxon>Methanobacteriati</taxon>
        <taxon>Methanobacteriota</taxon>
        <taxon>Archaeoglobi</taxon>
        <taxon>Archaeoglobales</taxon>
        <taxon>Archaeoglobaceae</taxon>
        <taxon>Archaeoglobus</taxon>
    </lineage>
</organism>